<dbReference type="AlphaFoldDB" id="A0A0W8FRT7"/>
<gene>
    <name evidence="3" type="ORF">ASZ90_006602</name>
</gene>
<evidence type="ECO:0000313" key="3">
    <source>
        <dbReference type="EMBL" id="KUG23616.1"/>
    </source>
</evidence>
<dbReference type="SMART" id="SM00267">
    <property type="entry name" value="GGDEF"/>
    <property type="match status" value="1"/>
</dbReference>
<dbReference type="PROSITE" id="PS50887">
    <property type="entry name" value="GGDEF"/>
    <property type="match status" value="1"/>
</dbReference>
<dbReference type="PANTHER" id="PTHR45138:SF9">
    <property type="entry name" value="DIGUANYLATE CYCLASE DGCM-RELATED"/>
    <property type="match status" value="1"/>
</dbReference>
<dbReference type="InterPro" id="IPR050469">
    <property type="entry name" value="Diguanylate_Cyclase"/>
</dbReference>
<evidence type="ECO:0000256" key="1">
    <source>
        <dbReference type="SAM" id="Phobius"/>
    </source>
</evidence>
<dbReference type="GO" id="GO:0052621">
    <property type="term" value="F:diguanylate cyclase activity"/>
    <property type="evidence" value="ECO:0007669"/>
    <property type="project" value="TreeGrafter"/>
</dbReference>
<keyword evidence="1" id="KW-0812">Transmembrane</keyword>
<accession>A0A0W8FRT7</accession>
<dbReference type="FunFam" id="3.30.70.270:FF:000001">
    <property type="entry name" value="Diguanylate cyclase domain protein"/>
    <property type="match status" value="1"/>
</dbReference>
<dbReference type="GO" id="GO:0005886">
    <property type="term" value="C:plasma membrane"/>
    <property type="evidence" value="ECO:0007669"/>
    <property type="project" value="TreeGrafter"/>
</dbReference>
<name>A0A0W8FRT7_9ZZZZ</name>
<dbReference type="Pfam" id="PF00990">
    <property type="entry name" value="GGDEF"/>
    <property type="match status" value="1"/>
</dbReference>
<reference evidence="3" key="1">
    <citation type="journal article" date="2015" name="Proc. Natl. Acad. Sci. U.S.A.">
        <title>Networks of energetic and metabolic interactions define dynamics in microbial communities.</title>
        <authorList>
            <person name="Embree M."/>
            <person name="Liu J.K."/>
            <person name="Al-Bassam M.M."/>
            <person name="Zengler K."/>
        </authorList>
    </citation>
    <scope>NUCLEOTIDE SEQUENCE</scope>
</reference>
<dbReference type="InterPro" id="IPR000160">
    <property type="entry name" value="GGDEF_dom"/>
</dbReference>
<dbReference type="SUPFAM" id="SSF55073">
    <property type="entry name" value="Nucleotide cyclase"/>
    <property type="match status" value="1"/>
</dbReference>
<dbReference type="InterPro" id="IPR043128">
    <property type="entry name" value="Rev_trsase/Diguanyl_cyclase"/>
</dbReference>
<sequence>MVHKSLSWNINGIKKKFSKMAFNLSVMAVNFSIIPRDDPKQALRLRRFFVTFVIYALNISISCFAYLAGIIDLQALYGLGIILLAINVVMFIIFRTGLNLRMSDPSLTTIQMCVAILVVMYAMYYGYKAQSLLFSIYILILLFGIFRLYTGQFLLVSGFALLTYGIDIGLLKFFHPQDIDIKIELFKWFGLAVVLISVSFIGGNISSLRRDLSVSRRKLQSSLSVIREMAIHDDLTGFFNRTHLMDLIDTESNRSIRTGSVFSLAMIDIDKFKNINDTYGHQTGDYVLKTFASIVRSVLRKTDFCGRYGGEEFLVVLTQTDLQAAKVFAERIRDCVEKSLFPNLGPDSRVTVSIGLTAYKMQENIERTISRADEALYRAKNGGRNRMEFSE</sequence>
<keyword evidence="1" id="KW-1133">Transmembrane helix</keyword>
<dbReference type="Gene3D" id="3.30.70.270">
    <property type="match status" value="1"/>
</dbReference>
<comment type="caution">
    <text evidence="3">The sequence shown here is derived from an EMBL/GenBank/DDBJ whole genome shotgun (WGS) entry which is preliminary data.</text>
</comment>
<feature type="transmembrane region" description="Helical" evidence="1">
    <location>
        <begin position="106"/>
        <end position="123"/>
    </location>
</feature>
<dbReference type="GO" id="GO:0043709">
    <property type="term" value="P:cell adhesion involved in single-species biofilm formation"/>
    <property type="evidence" value="ECO:0007669"/>
    <property type="project" value="TreeGrafter"/>
</dbReference>
<feature type="transmembrane region" description="Helical" evidence="1">
    <location>
        <begin position="48"/>
        <end position="69"/>
    </location>
</feature>
<protein>
    <recommendedName>
        <fullName evidence="2">GGDEF domain-containing protein</fullName>
    </recommendedName>
</protein>
<dbReference type="NCBIfam" id="TIGR00254">
    <property type="entry name" value="GGDEF"/>
    <property type="match status" value="1"/>
</dbReference>
<feature type="transmembrane region" description="Helical" evidence="1">
    <location>
        <begin position="75"/>
        <end position="94"/>
    </location>
</feature>
<dbReference type="InterPro" id="IPR029787">
    <property type="entry name" value="Nucleotide_cyclase"/>
</dbReference>
<dbReference type="CDD" id="cd01949">
    <property type="entry name" value="GGDEF"/>
    <property type="match status" value="1"/>
</dbReference>
<evidence type="ECO:0000259" key="2">
    <source>
        <dbReference type="PROSITE" id="PS50887"/>
    </source>
</evidence>
<dbReference type="PANTHER" id="PTHR45138">
    <property type="entry name" value="REGULATORY COMPONENTS OF SENSORY TRANSDUCTION SYSTEM"/>
    <property type="match status" value="1"/>
</dbReference>
<feature type="domain" description="GGDEF" evidence="2">
    <location>
        <begin position="260"/>
        <end position="391"/>
    </location>
</feature>
<keyword evidence="1" id="KW-0472">Membrane</keyword>
<dbReference type="EMBL" id="LNQE01000896">
    <property type="protein sequence ID" value="KUG23616.1"/>
    <property type="molecule type" value="Genomic_DNA"/>
</dbReference>
<feature type="transmembrane region" description="Helical" evidence="1">
    <location>
        <begin position="129"/>
        <end position="146"/>
    </location>
</feature>
<feature type="transmembrane region" description="Helical" evidence="1">
    <location>
        <begin position="153"/>
        <end position="174"/>
    </location>
</feature>
<feature type="transmembrane region" description="Helical" evidence="1">
    <location>
        <begin position="186"/>
        <end position="208"/>
    </location>
</feature>
<proteinExistence type="predicted"/>
<dbReference type="GO" id="GO:1902201">
    <property type="term" value="P:negative regulation of bacterial-type flagellum-dependent cell motility"/>
    <property type="evidence" value="ECO:0007669"/>
    <property type="project" value="TreeGrafter"/>
</dbReference>
<organism evidence="3">
    <name type="scientific">hydrocarbon metagenome</name>
    <dbReference type="NCBI Taxonomy" id="938273"/>
    <lineage>
        <taxon>unclassified sequences</taxon>
        <taxon>metagenomes</taxon>
        <taxon>ecological metagenomes</taxon>
    </lineage>
</organism>